<feature type="transmembrane region" description="Helical" evidence="8">
    <location>
        <begin position="271"/>
        <end position="291"/>
    </location>
</feature>
<evidence type="ECO:0000256" key="4">
    <source>
        <dbReference type="ARBA" id="ARBA00022960"/>
    </source>
</evidence>
<evidence type="ECO:0000256" key="8">
    <source>
        <dbReference type="HAMAP-Rule" id="MF_02078"/>
    </source>
</evidence>
<dbReference type="AlphaFoldDB" id="A0A0N8NTN9"/>
<feature type="transmembrane region" description="Helical" evidence="8">
    <location>
        <begin position="303"/>
        <end position="325"/>
    </location>
</feature>
<evidence type="ECO:0000256" key="7">
    <source>
        <dbReference type="ARBA" id="ARBA00023136"/>
    </source>
</evidence>
<evidence type="ECO:0000313" key="11">
    <source>
        <dbReference type="Proteomes" id="UP000050326"/>
    </source>
</evidence>
<dbReference type="GO" id="GO:0015648">
    <property type="term" value="F:lipid-linked peptidoglycan transporter activity"/>
    <property type="evidence" value="ECO:0007669"/>
    <property type="project" value="UniProtKB-UniRule"/>
</dbReference>
<dbReference type="EMBL" id="LKET01000024">
    <property type="protein sequence ID" value="KPU45360.1"/>
    <property type="molecule type" value="Genomic_DNA"/>
</dbReference>
<feature type="transmembrane region" description="Helical" evidence="8">
    <location>
        <begin position="48"/>
        <end position="71"/>
    </location>
</feature>
<keyword evidence="8 9" id="KW-0813">Transport</keyword>
<feature type="transmembrane region" description="Helical" evidence="8">
    <location>
        <begin position="469"/>
        <end position="490"/>
    </location>
</feature>
<feature type="transmembrane region" description="Helical" evidence="8">
    <location>
        <begin position="226"/>
        <end position="251"/>
    </location>
</feature>
<keyword evidence="6 8" id="KW-1133">Transmembrane helix</keyword>
<feature type="transmembrane region" description="Helical" evidence="8">
    <location>
        <begin position="131"/>
        <end position="150"/>
    </location>
</feature>
<dbReference type="Proteomes" id="UP000050326">
    <property type="component" value="Unassembled WGS sequence"/>
</dbReference>
<dbReference type="RefSeq" id="WP_054874159.1">
    <property type="nucleotide sequence ID" value="NZ_LKET01000024.1"/>
</dbReference>
<dbReference type="PANTHER" id="PTHR47019">
    <property type="entry name" value="LIPID II FLIPPASE MURJ"/>
    <property type="match status" value="1"/>
</dbReference>
<comment type="pathway">
    <text evidence="8">Cell wall biogenesis; peptidoglycan biosynthesis.</text>
</comment>
<dbReference type="UniPathway" id="UPA00219"/>
<keyword evidence="11" id="KW-1185">Reference proteome</keyword>
<dbReference type="NCBIfam" id="TIGR01695">
    <property type="entry name" value="murJ_mviN"/>
    <property type="match status" value="1"/>
</dbReference>
<dbReference type="GO" id="GO:0034204">
    <property type="term" value="P:lipid translocation"/>
    <property type="evidence" value="ECO:0007669"/>
    <property type="project" value="TreeGrafter"/>
</dbReference>
<dbReference type="GO" id="GO:0009252">
    <property type="term" value="P:peptidoglycan biosynthetic process"/>
    <property type="evidence" value="ECO:0007669"/>
    <property type="project" value="UniProtKB-UniRule"/>
</dbReference>
<feature type="transmembrane region" description="Helical" evidence="8">
    <location>
        <begin position="405"/>
        <end position="426"/>
    </location>
</feature>
<dbReference type="PANTHER" id="PTHR47019:SF1">
    <property type="entry name" value="LIPID II FLIPPASE MURJ"/>
    <property type="match status" value="1"/>
</dbReference>
<evidence type="ECO:0000256" key="9">
    <source>
        <dbReference type="PIRNR" id="PIRNR002869"/>
    </source>
</evidence>
<feature type="transmembrane region" description="Helical" evidence="8">
    <location>
        <begin position="438"/>
        <end position="463"/>
    </location>
</feature>
<comment type="function">
    <text evidence="8 9">Involved in peptidoglycan biosynthesis. Transports lipid-linked peptidoglycan precursors from the inner to the outer leaflet of the cytoplasmic membrane.</text>
</comment>
<evidence type="ECO:0000313" key="10">
    <source>
        <dbReference type="EMBL" id="KPU45360.1"/>
    </source>
</evidence>
<keyword evidence="5 8" id="KW-0573">Peptidoglycan synthesis</keyword>
<evidence type="ECO:0000256" key="1">
    <source>
        <dbReference type="ARBA" id="ARBA00004651"/>
    </source>
</evidence>
<comment type="caution">
    <text evidence="10">The sequence shown here is derived from an EMBL/GenBank/DDBJ whole genome shotgun (WGS) entry which is preliminary data.</text>
</comment>
<dbReference type="CDD" id="cd13123">
    <property type="entry name" value="MATE_MurJ_like"/>
    <property type="match status" value="1"/>
</dbReference>
<dbReference type="PRINTS" id="PR01806">
    <property type="entry name" value="VIRFACTRMVIN"/>
</dbReference>
<feature type="transmembrane region" description="Helical" evidence="8">
    <location>
        <begin position="345"/>
        <end position="367"/>
    </location>
</feature>
<dbReference type="GO" id="GO:0071555">
    <property type="term" value="P:cell wall organization"/>
    <property type="evidence" value="ECO:0007669"/>
    <property type="project" value="UniProtKB-UniRule"/>
</dbReference>
<evidence type="ECO:0000256" key="2">
    <source>
        <dbReference type="ARBA" id="ARBA00022475"/>
    </source>
</evidence>
<keyword evidence="2 8" id="KW-1003">Cell membrane</keyword>
<sequence>MSKYSIKRAAILMVLATIIEKALGFGREMVIASQFGATGLTDAYIGGYLVPYFIMALLYAGLVNVYSPLFLSEKEADEDMAWEKINSISSYLLILILFMTVIGIVFSGQIIKLLYPGFTPENIEAAASISRIFFIGVFIYSGTIIEGALLNCYRQFIYPLIAISLLSAGIIAGVFLFGGSTNINSIAYGYMTGAAIGLILQFMKLKSIDKRFSLNLKMYPEFTQKFFGMLLPILIATSMSQVNVFVDRIFASYLAEGSMSYLSYGNKVVELPITLFAGIISTIIFPDLIDYINKEDRENLKIYLNKALIISLIFLIPSFAGLITLRMDVVKLLYERNVFTSSDTINTSLALLGYSPTIILYGGTAVISKVYYSMRDTKTLMYISLFTIFLNALMDYFFMKTMRHLGLALATSLVAVFQFGMAYWMLKKKISISMGTYLLKNLIKICAAAAVMSGVITVLNNIISISSHTITVAILILAGVSVYFALIILFKVDEVKTIIDKIRKRGK</sequence>
<comment type="subcellular location">
    <subcellularLocation>
        <location evidence="1 8">Cell membrane</location>
        <topology evidence="1 8">Multi-pass membrane protein</topology>
    </subcellularLocation>
</comment>
<feature type="transmembrane region" description="Helical" evidence="8">
    <location>
        <begin position="91"/>
        <end position="111"/>
    </location>
</feature>
<keyword evidence="8 9" id="KW-0961">Cell wall biogenesis/degradation</keyword>
<gene>
    <name evidence="8 10" type="primary">murJ</name>
    <name evidence="10" type="ORF">OXPF_10550</name>
</gene>
<dbReference type="HAMAP" id="MF_02078">
    <property type="entry name" value="MurJ_MviN"/>
    <property type="match status" value="1"/>
</dbReference>
<dbReference type="OrthoDB" id="9804143at2"/>
<reference evidence="10 11" key="1">
    <citation type="submission" date="2015-09" db="EMBL/GenBank/DDBJ databases">
        <title>Genome sequence of Oxobacter pfennigii DSM 3222.</title>
        <authorList>
            <person name="Poehlein A."/>
            <person name="Bengelsdorf F.R."/>
            <person name="Schiel-Bengelsdorf B."/>
            <person name="Duerre P."/>
            <person name="Daniel R."/>
        </authorList>
    </citation>
    <scope>NUCLEOTIDE SEQUENCE [LARGE SCALE GENOMIC DNA]</scope>
    <source>
        <strain evidence="10 11">DSM 3222</strain>
    </source>
</reference>
<feature type="transmembrane region" description="Helical" evidence="8">
    <location>
        <begin position="157"/>
        <end position="179"/>
    </location>
</feature>
<evidence type="ECO:0000256" key="6">
    <source>
        <dbReference type="ARBA" id="ARBA00022989"/>
    </source>
</evidence>
<feature type="transmembrane region" description="Helical" evidence="8">
    <location>
        <begin position="379"/>
        <end position="399"/>
    </location>
</feature>
<comment type="similarity">
    <text evidence="8 9">Belongs to the MurJ/MviN family.</text>
</comment>
<dbReference type="PIRSF" id="PIRSF002869">
    <property type="entry name" value="MviN"/>
    <property type="match status" value="1"/>
</dbReference>
<proteinExistence type="inferred from homology"/>
<dbReference type="Pfam" id="PF03023">
    <property type="entry name" value="MurJ"/>
    <property type="match status" value="1"/>
</dbReference>
<dbReference type="InterPro" id="IPR051050">
    <property type="entry name" value="Lipid_II_flippase_MurJ/MviN"/>
</dbReference>
<dbReference type="InterPro" id="IPR004268">
    <property type="entry name" value="MurJ"/>
</dbReference>
<evidence type="ECO:0000256" key="5">
    <source>
        <dbReference type="ARBA" id="ARBA00022984"/>
    </source>
</evidence>
<evidence type="ECO:0000256" key="3">
    <source>
        <dbReference type="ARBA" id="ARBA00022692"/>
    </source>
</evidence>
<protein>
    <recommendedName>
        <fullName evidence="8">Probable lipid II flippase MurJ</fullName>
    </recommendedName>
</protein>
<name>A0A0N8NTN9_9CLOT</name>
<accession>A0A0N8NTN9</accession>
<dbReference type="GO" id="GO:0005886">
    <property type="term" value="C:plasma membrane"/>
    <property type="evidence" value="ECO:0007669"/>
    <property type="project" value="UniProtKB-SubCell"/>
</dbReference>
<organism evidence="10 11">
    <name type="scientific">Oxobacter pfennigii</name>
    <dbReference type="NCBI Taxonomy" id="36849"/>
    <lineage>
        <taxon>Bacteria</taxon>
        <taxon>Bacillati</taxon>
        <taxon>Bacillota</taxon>
        <taxon>Clostridia</taxon>
        <taxon>Eubacteriales</taxon>
        <taxon>Clostridiaceae</taxon>
        <taxon>Oxobacter</taxon>
    </lineage>
</organism>
<keyword evidence="7 8" id="KW-0472">Membrane</keyword>
<keyword evidence="3 8" id="KW-0812">Transmembrane</keyword>
<keyword evidence="4 8" id="KW-0133">Cell shape</keyword>
<feature type="transmembrane region" description="Helical" evidence="8">
    <location>
        <begin position="185"/>
        <end position="205"/>
    </location>
</feature>
<dbReference type="GO" id="GO:0008360">
    <property type="term" value="P:regulation of cell shape"/>
    <property type="evidence" value="ECO:0007669"/>
    <property type="project" value="UniProtKB-UniRule"/>
</dbReference>
<dbReference type="STRING" id="36849.OXPF_10550"/>